<evidence type="ECO:0000313" key="2">
    <source>
        <dbReference type="Proteomes" id="UP000095280"/>
    </source>
</evidence>
<accession>A0A1I8HBP3</accession>
<reference evidence="3" key="1">
    <citation type="submission" date="2016-11" db="UniProtKB">
        <authorList>
            <consortium name="WormBaseParasite"/>
        </authorList>
    </citation>
    <scope>IDENTIFICATION</scope>
</reference>
<feature type="compositionally biased region" description="Low complexity" evidence="1">
    <location>
        <begin position="39"/>
        <end position="50"/>
    </location>
</feature>
<protein>
    <submittedName>
        <fullName evidence="3">BSD domain-containing protein</fullName>
    </submittedName>
</protein>
<feature type="compositionally biased region" description="Basic and acidic residues" evidence="1">
    <location>
        <begin position="113"/>
        <end position="126"/>
    </location>
</feature>
<name>A0A1I8HBP3_9PLAT</name>
<feature type="compositionally biased region" description="Low complexity" evidence="1">
    <location>
        <begin position="128"/>
        <end position="139"/>
    </location>
</feature>
<feature type="region of interest" description="Disordered" evidence="1">
    <location>
        <begin position="1"/>
        <end position="91"/>
    </location>
</feature>
<dbReference type="Proteomes" id="UP000095280">
    <property type="component" value="Unplaced"/>
</dbReference>
<feature type="compositionally biased region" description="Low complexity" evidence="1">
    <location>
        <begin position="9"/>
        <end position="27"/>
    </location>
</feature>
<evidence type="ECO:0000256" key="1">
    <source>
        <dbReference type="SAM" id="MobiDB-lite"/>
    </source>
</evidence>
<proteinExistence type="predicted"/>
<organism evidence="2 3">
    <name type="scientific">Macrostomum lignano</name>
    <dbReference type="NCBI Taxonomy" id="282301"/>
    <lineage>
        <taxon>Eukaryota</taxon>
        <taxon>Metazoa</taxon>
        <taxon>Spiralia</taxon>
        <taxon>Lophotrochozoa</taxon>
        <taxon>Platyhelminthes</taxon>
        <taxon>Rhabditophora</taxon>
        <taxon>Macrostomorpha</taxon>
        <taxon>Macrostomida</taxon>
        <taxon>Macrostomidae</taxon>
        <taxon>Macrostomum</taxon>
    </lineage>
</organism>
<feature type="compositionally biased region" description="Low complexity" evidence="1">
    <location>
        <begin position="61"/>
        <end position="89"/>
    </location>
</feature>
<dbReference type="AlphaFoldDB" id="A0A1I8HBP3"/>
<keyword evidence="2" id="KW-1185">Reference proteome</keyword>
<evidence type="ECO:0000313" key="3">
    <source>
        <dbReference type="WBParaSite" id="maker-uti_cns_0005193-snap-gene-0.1-mRNA-1"/>
    </source>
</evidence>
<sequence>EEPSAAPATKSKPSGSLLSSSRLLTGRVHADGSTVDFMPAGGAAGPSSGSTMMIPMIPGPSGASRKASQASSAARFSPALPPLHQQQQLGTGMSAVGSCEIPAVLVAAQPGDIRLEDMRPPGEENNHPGPSSLGPISSPEASPAHQPGADRQPLMGGRASTAGIDGRKPLAAGGRDLNLDLETRPGGPVELKLPPKKKPPSKDDLQDLDWWSRFYATIDDLEDQDFRQKIKPGTALLSFAVGARMMYSKLATAQQVILLLR</sequence>
<feature type="region of interest" description="Disordered" evidence="1">
    <location>
        <begin position="112"/>
        <end position="204"/>
    </location>
</feature>
<dbReference type="WBParaSite" id="maker-uti_cns_0005193-snap-gene-0.1-mRNA-1">
    <property type="protein sequence ID" value="maker-uti_cns_0005193-snap-gene-0.1-mRNA-1"/>
    <property type="gene ID" value="maker-uti_cns_0005193-snap-gene-0.1"/>
</dbReference>